<protein>
    <submittedName>
        <fullName evidence="1">Uncharacterized protein</fullName>
    </submittedName>
</protein>
<dbReference type="EMBL" id="BARV01010197">
    <property type="protein sequence ID" value="GAI09224.1"/>
    <property type="molecule type" value="Genomic_DNA"/>
</dbReference>
<comment type="caution">
    <text evidence="1">The sequence shown here is derived from an EMBL/GenBank/DDBJ whole genome shotgun (WGS) entry which is preliminary data.</text>
</comment>
<organism evidence="1">
    <name type="scientific">marine sediment metagenome</name>
    <dbReference type="NCBI Taxonomy" id="412755"/>
    <lineage>
        <taxon>unclassified sequences</taxon>
        <taxon>metagenomes</taxon>
        <taxon>ecological metagenomes</taxon>
    </lineage>
</organism>
<reference evidence="1" key="1">
    <citation type="journal article" date="2014" name="Front. Microbiol.">
        <title>High frequency of phylogenetically diverse reductive dehalogenase-homologous genes in deep subseafloor sedimentary metagenomes.</title>
        <authorList>
            <person name="Kawai M."/>
            <person name="Futagami T."/>
            <person name="Toyoda A."/>
            <person name="Takaki Y."/>
            <person name="Nishi S."/>
            <person name="Hori S."/>
            <person name="Arai W."/>
            <person name="Tsubouchi T."/>
            <person name="Morono Y."/>
            <person name="Uchiyama I."/>
            <person name="Ito T."/>
            <person name="Fujiyama A."/>
            <person name="Inagaki F."/>
            <person name="Takami H."/>
        </authorList>
    </citation>
    <scope>NUCLEOTIDE SEQUENCE</scope>
    <source>
        <strain evidence="1">Expedition CK06-06</strain>
    </source>
</reference>
<proteinExistence type="predicted"/>
<dbReference type="AlphaFoldDB" id="X1MS45"/>
<accession>X1MS45</accession>
<name>X1MS45_9ZZZZ</name>
<sequence length="44" mass="5430">MQVRGQDDYIDIRKEMQVIWKVAYFEEAYWNWIDSRPNTGLNLH</sequence>
<feature type="non-terminal residue" evidence="1">
    <location>
        <position position="44"/>
    </location>
</feature>
<evidence type="ECO:0000313" key="1">
    <source>
        <dbReference type="EMBL" id="GAI09224.1"/>
    </source>
</evidence>
<gene>
    <name evidence="1" type="ORF">S06H3_19825</name>
</gene>